<feature type="non-terminal residue" evidence="1">
    <location>
        <position position="98"/>
    </location>
</feature>
<proteinExistence type="predicted"/>
<feature type="non-terminal residue" evidence="1">
    <location>
        <position position="1"/>
    </location>
</feature>
<dbReference type="EMBL" id="HACG01004483">
    <property type="protein sequence ID" value="CEK51348.1"/>
    <property type="molecule type" value="Transcribed_RNA"/>
</dbReference>
<gene>
    <name evidence="1" type="primary">ORF13209</name>
</gene>
<reference evidence="1" key="1">
    <citation type="submission" date="2014-12" db="EMBL/GenBank/DDBJ databases">
        <title>Insight into the proteome of Arion vulgaris.</title>
        <authorList>
            <person name="Aradska J."/>
            <person name="Bulat T."/>
            <person name="Smidak R."/>
            <person name="Sarate P."/>
            <person name="Gangsoo J."/>
            <person name="Sialana F."/>
            <person name="Bilban M."/>
            <person name="Lubec G."/>
        </authorList>
    </citation>
    <scope>NUCLEOTIDE SEQUENCE</scope>
    <source>
        <tissue evidence="1">Skin</tissue>
    </source>
</reference>
<dbReference type="InterPro" id="IPR006624">
    <property type="entry name" value="Beta-propeller_rpt_TECPR"/>
</dbReference>
<dbReference type="AlphaFoldDB" id="A0A0B6Y5H7"/>
<accession>A0A0B6Y5H7</accession>
<organism evidence="1">
    <name type="scientific">Arion vulgaris</name>
    <dbReference type="NCBI Taxonomy" id="1028688"/>
    <lineage>
        <taxon>Eukaryota</taxon>
        <taxon>Metazoa</taxon>
        <taxon>Spiralia</taxon>
        <taxon>Lophotrochozoa</taxon>
        <taxon>Mollusca</taxon>
        <taxon>Gastropoda</taxon>
        <taxon>Heterobranchia</taxon>
        <taxon>Euthyneura</taxon>
        <taxon>Panpulmonata</taxon>
        <taxon>Eupulmonata</taxon>
        <taxon>Stylommatophora</taxon>
        <taxon>Helicina</taxon>
        <taxon>Arionoidea</taxon>
        <taxon>Arionidae</taxon>
        <taxon>Arion</taxon>
    </lineage>
</organism>
<name>A0A0B6Y5H7_9EUPU</name>
<evidence type="ECO:0000313" key="1">
    <source>
        <dbReference type="EMBL" id="CEK51348.1"/>
    </source>
</evidence>
<dbReference type="SMART" id="SM00706">
    <property type="entry name" value="TECPR"/>
    <property type="match status" value="2"/>
</dbReference>
<sequence length="98" mass="10931">RTQVSRSKIYGSSWVVVEHPNNSTRFMQVSVGRNSVWAISREGKVWFRKGTSGDDMFWNHAAALGTSWVEMVGEMSQVAVSSNDQVFAIDVTGKNVCF</sequence>
<dbReference type="Pfam" id="PF19193">
    <property type="entry name" value="Tectonin"/>
    <property type="match status" value="1"/>
</dbReference>
<protein>
    <submittedName>
        <fullName evidence="1">Uncharacterized protein</fullName>
    </submittedName>
</protein>